<dbReference type="GO" id="GO:0000796">
    <property type="term" value="C:condensin complex"/>
    <property type="evidence" value="ECO:0007669"/>
    <property type="project" value="InterPro"/>
</dbReference>
<reference evidence="1" key="1">
    <citation type="submission" date="2014-12" db="EMBL/GenBank/DDBJ databases">
        <title>Insight into the proteome of Arion vulgaris.</title>
        <authorList>
            <person name="Aradska J."/>
            <person name="Bulat T."/>
            <person name="Smidak R."/>
            <person name="Sarate P."/>
            <person name="Gangsoo J."/>
            <person name="Sialana F."/>
            <person name="Bilban M."/>
            <person name="Lubec G."/>
        </authorList>
    </citation>
    <scope>NUCLEOTIDE SEQUENCE</scope>
    <source>
        <tissue evidence="1">Skin</tissue>
    </source>
</reference>
<dbReference type="PANTHER" id="PTHR14418">
    <property type="entry name" value="CONDENSIN COMPLEX SUBUNIT 3-RELATED"/>
    <property type="match status" value="1"/>
</dbReference>
<proteinExistence type="predicted"/>
<protein>
    <submittedName>
        <fullName evidence="1">Uncharacterized protein</fullName>
    </submittedName>
</protein>
<accession>A0A0B7A2F9</accession>
<dbReference type="EMBL" id="HACG01027942">
    <property type="protein sequence ID" value="CEK74807.1"/>
    <property type="molecule type" value="Transcribed_RNA"/>
</dbReference>
<name>A0A0B7A2F9_9EUPU</name>
<sequence length="127" mass="14555">VACSNKLLQTWLCSCEGNVLDLLAKLDVESCVKICEKALTILFKRSGVLDLIQKFDIINERSLIDEDKLTCESAFYWCNVVKFVHGQGHDYDEQLDQVRPNCVEFCSYIKSFTQQMANCSDMDKQLD</sequence>
<dbReference type="InterPro" id="IPR027165">
    <property type="entry name" value="CND3"/>
</dbReference>
<dbReference type="GO" id="GO:0005737">
    <property type="term" value="C:cytoplasm"/>
    <property type="evidence" value="ECO:0007669"/>
    <property type="project" value="TreeGrafter"/>
</dbReference>
<dbReference type="GO" id="GO:0000793">
    <property type="term" value="C:condensed chromosome"/>
    <property type="evidence" value="ECO:0007669"/>
    <property type="project" value="TreeGrafter"/>
</dbReference>
<dbReference type="AlphaFoldDB" id="A0A0B7A2F9"/>
<dbReference type="GO" id="GO:0007076">
    <property type="term" value="P:mitotic chromosome condensation"/>
    <property type="evidence" value="ECO:0007669"/>
    <property type="project" value="InterPro"/>
</dbReference>
<evidence type="ECO:0000313" key="1">
    <source>
        <dbReference type="EMBL" id="CEK74807.1"/>
    </source>
</evidence>
<gene>
    <name evidence="1" type="primary">ORF92631</name>
</gene>
<feature type="non-terminal residue" evidence="1">
    <location>
        <position position="1"/>
    </location>
</feature>
<dbReference type="PANTHER" id="PTHR14418:SF5">
    <property type="entry name" value="CONDENSIN COMPLEX SUBUNIT 3"/>
    <property type="match status" value="1"/>
</dbReference>
<organism evidence="1">
    <name type="scientific">Arion vulgaris</name>
    <dbReference type="NCBI Taxonomy" id="1028688"/>
    <lineage>
        <taxon>Eukaryota</taxon>
        <taxon>Metazoa</taxon>
        <taxon>Spiralia</taxon>
        <taxon>Lophotrochozoa</taxon>
        <taxon>Mollusca</taxon>
        <taxon>Gastropoda</taxon>
        <taxon>Heterobranchia</taxon>
        <taxon>Euthyneura</taxon>
        <taxon>Panpulmonata</taxon>
        <taxon>Eupulmonata</taxon>
        <taxon>Stylommatophora</taxon>
        <taxon>Helicina</taxon>
        <taxon>Arionoidea</taxon>
        <taxon>Arionidae</taxon>
        <taxon>Arion</taxon>
    </lineage>
</organism>
<feature type="non-terminal residue" evidence="1">
    <location>
        <position position="127"/>
    </location>
</feature>